<organism evidence="1 2">
    <name type="scientific">Neophaeococcomyces mojaviensis</name>
    <dbReference type="NCBI Taxonomy" id="3383035"/>
    <lineage>
        <taxon>Eukaryota</taxon>
        <taxon>Fungi</taxon>
        <taxon>Dikarya</taxon>
        <taxon>Ascomycota</taxon>
        <taxon>Pezizomycotina</taxon>
        <taxon>Eurotiomycetes</taxon>
        <taxon>Chaetothyriomycetidae</taxon>
        <taxon>Chaetothyriales</taxon>
        <taxon>Chaetothyriales incertae sedis</taxon>
        <taxon>Neophaeococcomyces</taxon>
    </lineage>
</organism>
<comment type="caution">
    <text evidence="1">The sequence shown here is derived from an EMBL/GenBank/DDBJ whole genome shotgun (WGS) entry which is preliminary data.</text>
</comment>
<gene>
    <name evidence="1" type="ORF">H2198_004869</name>
</gene>
<sequence length="380" mass="42574">MESPVSFYAFVLGAALHRCYLQPDGLVGRENTILHLVYKKNALRLIHHQISSLDKAPSDALLVAVLIMAAHSQRDFVKPSVPASTSPLAATQNLDFYGNIGFTTAHLAALYVLVEQKGGLESIKLYGLRDTLSFADILASTYRLISPKFDFDIQAVVSMRSQLQPHITSVPVPSCLGFHELNHDQDCTDLVGVVRFVAEVVLELDHFAKKRRNAFGLTKIIQLRNAAQHKLLSLAPQVYQERGQRSMIYRACWYAALIFSDLVLFPLPPATGVRVRLCDELRRTISEESLEGWWECCPGTLTWVLVLGGLGSLSTPHRSWYTTQLRTTSKRLGLTSWEQFGNVVGCYLWWDYVCDSLAMKLWHDVGEQDSVVFGTPIHAQ</sequence>
<evidence type="ECO:0000313" key="1">
    <source>
        <dbReference type="EMBL" id="KAJ9656520.1"/>
    </source>
</evidence>
<keyword evidence="2" id="KW-1185">Reference proteome</keyword>
<name>A0ACC3A7K1_9EURO</name>
<accession>A0ACC3A7K1</accession>
<dbReference type="EMBL" id="JAPDRQ010000076">
    <property type="protein sequence ID" value="KAJ9656520.1"/>
    <property type="molecule type" value="Genomic_DNA"/>
</dbReference>
<dbReference type="Proteomes" id="UP001172386">
    <property type="component" value="Unassembled WGS sequence"/>
</dbReference>
<protein>
    <submittedName>
        <fullName evidence="1">Uncharacterized protein</fullName>
    </submittedName>
</protein>
<evidence type="ECO:0000313" key="2">
    <source>
        <dbReference type="Proteomes" id="UP001172386"/>
    </source>
</evidence>
<proteinExistence type="predicted"/>
<reference evidence="1" key="1">
    <citation type="submission" date="2022-10" db="EMBL/GenBank/DDBJ databases">
        <title>Culturing micro-colonial fungi from biological soil crusts in the Mojave desert and describing Neophaeococcomyces mojavensis, and introducing the new genera and species Taxawa tesnikishii.</title>
        <authorList>
            <person name="Kurbessoian T."/>
            <person name="Stajich J.E."/>
        </authorList>
    </citation>
    <scope>NUCLEOTIDE SEQUENCE</scope>
    <source>
        <strain evidence="1">JES_112</strain>
    </source>
</reference>